<gene>
    <name evidence="1" type="ORF">COV72_02615</name>
</gene>
<evidence type="ECO:0000313" key="2">
    <source>
        <dbReference type="Proteomes" id="UP000229641"/>
    </source>
</evidence>
<comment type="caution">
    <text evidence="1">The sequence shown here is derived from an EMBL/GenBank/DDBJ whole genome shotgun (WGS) entry which is preliminary data.</text>
</comment>
<evidence type="ECO:0000313" key="1">
    <source>
        <dbReference type="EMBL" id="PIQ89536.1"/>
    </source>
</evidence>
<reference evidence="1 2" key="1">
    <citation type="submission" date="2017-09" db="EMBL/GenBank/DDBJ databases">
        <title>Depth-based differentiation of microbial function through sediment-hosted aquifers and enrichment of novel symbionts in the deep terrestrial subsurface.</title>
        <authorList>
            <person name="Probst A.J."/>
            <person name="Ladd B."/>
            <person name="Jarett J.K."/>
            <person name="Geller-Mcgrath D.E."/>
            <person name="Sieber C.M."/>
            <person name="Emerson J.B."/>
            <person name="Anantharaman K."/>
            <person name="Thomas B.C."/>
            <person name="Malmstrom R."/>
            <person name="Stieglmeier M."/>
            <person name="Klingl A."/>
            <person name="Woyke T."/>
            <person name="Ryan C.M."/>
            <person name="Banfield J.F."/>
        </authorList>
    </citation>
    <scope>NUCLEOTIDE SEQUENCE [LARGE SCALE GENOMIC DNA]</scope>
    <source>
        <strain evidence="1">CG11_big_fil_rev_8_21_14_0_20_42_13</strain>
    </source>
</reference>
<organism evidence="1 2">
    <name type="scientific">Candidatus Ghiorseimicrobium undicola</name>
    <dbReference type="NCBI Taxonomy" id="1974746"/>
    <lineage>
        <taxon>Bacteria</taxon>
        <taxon>Pseudomonadati</taxon>
        <taxon>Candidatus Omnitrophota</taxon>
        <taxon>Candidatus Ghiorseimicrobium</taxon>
    </lineage>
</organism>
<dbReference type="Proteomes" id="UP000229641">
    <property type="component" value="Unassembled WGS sequence"/>
</dbReference>
<accession>A0A2H0LYT4</accession>
<dbReference type="EMBL" id="PCWA01000035">
    <property type="protein sequence ID" value="PIQ89536.1"/>
    <property type="molecule type" value="Genomic_DNA"/>
</dbReference>
<sequence>MPYDKNLDKEVFSESLDSGNTKITVSLFSYNNAEPKLQITRQIKRASGEWIFAKLGRLAKNEAESILPLIQRALEKM</sequence>
<name>A0A2H0LYT4_9BACT</name>
<dbReference type="AlphaFoldDB" id="A0A2H0LYT4"/>
<proteinExistence type="predicted"/>
<protein>
    <submittedName>
        <fullName evidence="1">Uncharacterized protein</fullName>
    </submittedName>
</protein>